<keyword evidence="6" id="KW-0269">Exonuclease</keyword>
<protein>
    <recommendedName>
        <fullName evidence="12">DNA 3'-5' helicase</fullName>
        <ecNumber evidence="12">5.6.2.4</ecNumber>
    </recommendedName>
</protein>
<dbReference type="SUPFAM" id="SSF52540">
    <property type="entry name" value="P-loop containing nucleoside triphosphate hydrolases"/>
    <property type="match status" value="1"/>
</dbReference>
<dbReference type="EMBL" id="JAPFGC010000002">
    <property type="protein sequence ID" value="MDA0178024.1"/>
    <property type="molecule type" value="Genomic_DNA"/>
</dbReference>
<evidence type="ECO:0000256" key="6">
    <source>
        <dbReference type="ARBA" id="ARBA00022839"/>
    </source>
</evidence>
<dbReference type="EC" id="5.6.2.4" evidence="12"/>
<dbReference type="RefSeq" id="WP_270005647.1">
    <property type="nucleotide sequence ID" value="NZ_JAPFGC010000002.1"/>
</dbReference>
<feature type="domain" description="UvrD-like helicase C-terminal" evidence="16">
    <location>
        <begin position="472"/>
        <end position="735"/>
    </location>
</feature>
<evidence type="ECO:0000313" key="18">
    <source>
        <dbReference type="Proteomes" id="UP001149142"/>
    </source>
</evidence>
<evidence type="ECO:0000256" key="14">
    <source>
        <dbReference type="PROSITE-ProRule" id="PRU00560"/>
    </source>
</evidence>
<evidence type="ECO:0000256" key="13">
    <source>
        <dbReference type="ARBA" id="ARBA00048988"/>
    </source>
</evidence>
<dbReference type="Pfam" id="PF00580">
    <property type="entry name" value="UvrD-helicase"/>
    <property type="match status" value="1"/>
</dbReference>
<dbReference type="Proteomes" id="UP001149142">
    <property type="component" value="Unassembled WGS sequence"/>
</dbReference>
<dbReference type="InterPro" id="IPR000212">
    <property type="entry name" value="DNA_helicase_UvrD/REP"/>
</dbReference>
<keyword evidence="10" id="KW-0413">Isomerase</keyword>
<evidence type="ECO:0000256" key="10">
    <source>
        <dbReference type="ARBA" id="ARBA00023235"/>
    </source>
</evidence>
<dbReference type="PROSITE" id="PS51217">
    <property type="entry name" value="UVRD_HELICASE_CTER"/>
    <property type="match status" value="1"/>
</dbReference>
<dbReference type="InterPro" id="IPR011604">
    <property type="entry name" value="PDDEXK-like_dom_sf"/>
</dbReference>
<evidence type="ECO:0000256" key="7">
    <source>
        <dbReference type="ARBA" id="ARBA00022840"/>
    </source>
</evidence>
<comment type="catalytic activity">
    <reaction evidence="13">
        <text>ATP + H2O = ADP + phosphate + H(+)</text>
        <dbReference type="Rhea" id="RHEA:13065"/>
        <dbReference type="ChEBI" id="CHEBI:15377"/>
        <dbReference type="ChEBI" id="CHEBI:15378"/>
        <dbReference type="ChEBI" id="CHEBI:30616"/>
        <dbReference type="ChEBI" id="CHEBI:43474"/>
        <dbReference type="ChEBI" id="CHEBI:456216"/>
        <dbReference type="EC" id="5.6.2.4"/>
    </reaction>
</comment>
<keyword evidence="2 14" id="KW-0547">Nucleotide-binding</keyword>
<evidence type="ECO:0000256" key="3">
    <source>
        <dbReference type="ARBA" id="ARBA00022763"/>
    </source>
</evidence>
<dbReference type="Pfam" id="PF13361">
    <property type="entry name" value="UvrD_C"/>
    <property type="match status" value="2"/>
</dbReference>
<keyword evidence="3" id="KW-0227">DNA damage</keyword>
<dbReference type="PANTHER" id="PTHR11070:SF67">
    <property type="entry name" value="DNA 3'-5' HELICASE"/>
    <property type="match status" value="1"/>
</dbReference>
<sequence length="1048" mass="121491">MNTFSPFKVYNASAGSGKTFNLVKSYLKLLFKNENIFAFKHILAMTFTNKAVGEMKDRLLKTLDEFSKTNVLDGKNDMFNLICAELDLSPIQVHTKSKNLLNTIMHNYAAFDITTIDGFNHKLIRTFAYDLDLPVNFEVDLDTDSLLQKAVDNLISKAGTDSTFTKILVAFALEKADDDKSWDITSDLFEMSKKLINENDIPHLNEAFKDKTLEDFEVLKTKLIKQIKVYEEQIINNAKRILKTFETNQLTKDDFYRGTLFNHFDKAYRLDTYGLYNNQLEKNIEENKVYNKNLDPNKKDIIDQLLSEIGLTYKTIKATVYNLTFLKAIYKNIIPLSVLNAIKTELQSIKDEENKLLISEFNTLISEEIKNQPTPFIYERIGEKFRHYFIDEFQDTSLMQWNNLIPLMENALTGQNLKGEIGTAMIVGDAKQAIYRWRGGKAEQFIELTKQTNPFPVNKDVIQLEYNYRSCKNIVDFNNSFFNYTATTSFRDQNYAELYKDASQKHKISTDGYVNLTFLDYTDNDDKVNQYNAKTLEIINNCIANGFSLKDICILTRKRKDGVSISKYLAENNVAIISSETMLINNSEEVKLITNVLRILENPNNLEVKANILHYIANTYDIANKHDFISNALSLNEEVFFKTFNQFEIFFDANSITQLSLYDTVESIARQFKLIDESDAYIQFYLDLVLDYSQKNITDISGFLTYYDNKKDKLSIVSPENQEAVQIMTIHKSKGLEFPVIIFPYADLDIYRDKKSQIWFPLEQKDFNGFSKTLINVNKDLEMFGDQGAVIYNQFKSQQELDQINLLYVALTRPEEQLYIISKNETKITEPNSFSKLFIAYLQEQNIWEDNKYCYEFGNPKRELNPELKKDNTITNKQFISVDKKDHNIKIITKSGYLWDTNQEDAIEKGNIIHDIMANVKTKEDIPFAVNQAIKDGIINNQQATIITSNINQIVNHSKLTAYYTDQYLIYNEKDIILSNGQLIRPDRLAIKDNEAIIIDYKTGAVNNKYEQQLQLYTTQLEMMGYKVSKKILVYINENIDVIEFNNI</sequence>
<comment type="caution">
    <text evidence="17">The sequence shown here is derived from an EMBL/GenBank/DDBJ whole genome shotgun (WGS) entry which is preliminary data.</text>
</comment>
<evidence type="ECO:0000256" key="11">
    <source>
        <dbReference type="ARBA" id="ARBA00034617"/>
    </source>
</evidence>
<keyword evidence="8" id="KW-0238">DNA-binding</keyword>
<dbReference type="InterPro" id="IPR027417">
    <property type="entry name" value="P-loop_NTPase"/>
</dbReference>
<keyword evidence="18" id="KW-1185">Reference proteome</keyword>
<evidence type="ECO:0000256" key="4">
    <source>
        <dbReference type="ARBA" id="ARBA00022801"/>
    </source>
</evidence>
<evidence type="ECO:0000256" key="8">
    <source>
        <dbReference type="ARBA" id="ARBA00023125"/>
    </source>
</evidence>
<keyword evidence="9" id="KW-0234">DNA repair</keyword>
<dbReference type="PROSITE" id="PS51198">
    <property type="entry name" value="UVRD_HELICASE_ATP_BIND"/>
    <property type="match status" value="1"/>
</dbReference>
<dbReference type="Gene3D" id="3.90.320.10">
    <property type="match status" value="1"/>
</dbReference>
<keyword evidence="4 14" id="KW-0378">Hydrolase</keyword>
<evidence type="ECO:0000313" key="17">
    <source>
        <dbReference type="EMBL" id="MDA0178024.1"/>
    </source>
</evidence>
<gene>
    <name evidence="17" type="ORF">OOZ35_11025</name>
</gene>
<dbReference type="Gene3D" id="1.10.3170.10">
    <property type="entry name" value="Recbcd, chain B, domain 2"/>
    <property type="match status" value="1"/>
</dbReference>
<keyword evidence="7 14" id="KW-0067">ATP-binding</keyword>
<evidence type="ECO:0000256" key="5">
    <source>
        <dbReference type="ARBA" id="ARBA00022806"/>
    </source>
</evidence>
<evidence type="ECO:0000256" key="9">
    <source>
        <dbReference type="ARBA" id="ARBA00023204"/>
    </source>
</evidence>
<keyword evidence="1" id="KW-0540">Nuclease</keyword>
<feature type="domain" description="UvrD-like helicase ATP-binding" evidence="15">
    <location>
        <begin position="1"/>
        <end position="471"/>
    </location>
</feature>
<feature type="binding site" evidence="14">
    <location>
        <begin position="12"/>
        <end position="19"/>
    </location>
    <ligand>
        <name>ATP</name>
        <dbReference type="ChEBI" id="CHEBI:30616"/>
    </ligand>
</feature>
<evidence type="ECO:0000256" key="2">
    <source>
        <dbReference type="ARBA" id="ARBA00022741"/>
    </source>
</evidence>
<comment type="catalytic activity">
    <reaction evidence="11">
        <text>Couples ATP hydrolysis with the unwinding of duplex DNA by translocating in the 3'-5' direction.</text>
        <dbReference type="EC" id="5.6.2.4"/>
    </reaction>
</comment>
<accession>A0ABT4S1U3</accession>
<dbReference type="InterPro" id="IPR014017">
    <property type="entry name" value="DNA_helicase_UvrD-like_C"/>
</dbReference>
<reference evidence="17" key="1">
    <citation type="submission" date="2022-11" db="EMBL/GenBank/DDBJ databases">
        <title>Refractory cell wall polysaccharides provide important carbon source for microbial heterotrophs in the hadal ocean.</title>
        <authorList>
            <person name="Zhu X."/>
        </authorList>
    </citation>
    <scope>NUCLEOTIDE SEQUENCE</scope>
    <source>
        <strain evidence="17">MTRN7</strain>
    </source>
</reference>
<evidence type="ECO:0000256" key="1">
    <source>
        <dbReference type="ARBA" id="ARBA00022722"/>
    </source>
</evidence>
<proteinExistence type="predicted"/>
<keyword evidence="5 14" id="KW-0347">Helicase</keyword>
<dbReference type="SUPFAM" id="SSF52980">
    <property type="entry name" value="Restriction endonuclease-like"/>
    <property type="match status" value="1"/>
</dbReference>
<evidence type="ECO:0000259" key="16">
    <source>
        <dbReference type="PROSITE" id="PS51217"/>
    </source>
</evidence>
<dbReference type="InterPro" id="IPR014016">
    <property type="entry name" value="UvrD-like_ATP-bd"/>
</dbReference>
<organism evidence="17 18">
    <name type="scientific">Mesoflavibacter profundi</name>
    <dbReference type="NCBI Taxonomy" id="2708110"/>
    <lineage>
        <taxon>Bacteria</taxon>
        <taxon>Pseudomonadati</taxon>
        <taxon>Bacteroidota</taxon>
        <taxon>Flavobacteriia</taxon>
        <taxon>Flavobacteriales</taxon>
        <taxon>Flavobacteriaceae</taxon>
        <taxon>Mesoflavibacter</taxon>
    </lineage>
</organism>
<evidence type="ECO:0000259" key="15">
    <source>
        <dbReference type="PROSITE" id="PS51198"/>
    </source>
</evidence>
<evidence type="ECO:0000256" key="12">
    <source>
        <dbReference type="ARBA" id="ARBA00034808"/>
    </source>
</evidence>
<dbReference type="Gene3D" id="3.40.50.300">
    <property type="entry name" value="P-loop containing nucleotide triphosphate hydrolases"/>
    <property type="match status" value="3"/>
</dbReference>
<dbReference type="InterPro" id="IPR011335">
    <property type="entry name" value="Restrct_endonuc-II-like"/>
</dbReference>
<name>A0ABT4S1U3_9FLAO</name>
<dbReference type="PANTHER" id="PTHR11070">
    <property type="entry name" value="UVRD / RECB / PCRA DNA HELICASE FAMILY MEMBER"/>
    <property type="match status" value="1"/>
</dbReference>